<feature type="compositionally biased region" description="Acidic residues" evidence="1">
    <location>
        <begin position="73"/>
        <end position="83"/>
    </location>
</feature>
<reference evidence="2" key="2">
    <citation type="submission" date="2022-01" db="EMBL/GenBank/DDBJ databases">
        <authorList>
            <person name="Yamashiro T."/>
            <person name="Shiraishi A."/>
            <person name="Satake H."/>
            <person name="Nakayama K."/>
        </authorList>
    </citation>
    <scope>NUCLEOTIDE SEQUENCE</scope>
</reference>
<name>A0ABQ4ZIF0_9ASTR</name>
<feature type="compositionally biased region" description="Basic and acidic residues" evidence="1">
    <location>
        <begin position="8"/>
        <end position="19"/>
    </location>
</feature>
<evidence type="ECO:0000313" key="2">
    <source>
        <dbReference type="EMBL" id="GJS88972.1"/>
    </source>
</evidence>
<protein>
    <recommendedName>
        <fullName evidence="4">RAB6-interacting golgin</fullName>
    </recommendedName>
</protein>
<comment type="caution">
    <text evidence="2">The sequence shown here is derived from an EMBL/GenBank/DDBJ whole genome shotgun (WGS) entry which is preliminary data.</text>
</comment>
<reference evidence="2" key="1">
    <citation type="journal article" date="2022" name="Int. J. Mol. Sci.">
        <title>Draft Genome of Tanacetum Coccineum: Genomic Comparison of Closely Related Tanacetum-Family Plants.</title>
        <authorList>
            <person name="Yamashiro T."/>
            <person name="Shiraishi A."/>
            <person name="Nakayama K."/>
            <person name="Satake H."/>
        </authorList>
    </citation>
    <scope>NUCLEOTIDE SEQUENCE</scope>
</reference>
<evidence type="ECO:0008006" key="4">
    <source>
        <dbReference type="Google" id="ProtNLM"/>
    </source>
</evidence>
<accession>A0ABQ4ZIF0</accession>
<feature type="region of interest" description="Disordered" evidence="1">
    <location>
        <begin position="1"/>
        <end position="87"/>
    </location>
</feature>
<dbReference type="EMBL" id="BQNB010011314">
    <property type="protein sequence ID" value="GJS88972.1"/>
    <property type="molecule type" value="Genomic_DNA"/>
</dbReference>
<organism evidence="2 3">
    <name type="scientific">Tanacetum coccineum</name>
    <dbReference type="NCBI Taxonomy" id="301880"/>
    <lineage>
        <taxon>Eukaryota</taxon>
        <taxon>Viridiplantae</taxon>
        <taxon>Streptophyta</taxon>
        <taxon>Embryophyta</taxon>
        <taxon>Tracheophyta</taxon>
        <taxon>Spermatophyta</taxon>
        <taxon>Magnoliopsida</taxon>
        <taxon>eudicotyledons</taxon>
        <taxon>Gunneridae</taxon>
        <taxon>Pentapetalae</taxon>
        <taxon>asterids</taxon>
        <taxon>campanulids</taxon>
        <taxon>Asterales</taxon>
        <taxon>Asteraceae</taxon>
        <taxon>Asteroideae</taxon>
        <taxon>Anthemideae</taxon>
        <taxon>Anthemidinae</taxon>
        <taxon>Tanacetum</taxon>
    </lineage>
</organism>
<feature type="compositionally biased region" description="Polar residues" evidence="1">
    <location>
        <begin position="60"/>
        <end position="72"/>
    </location>
</feature>
<proteinExistence type="predicted"/>
<evidence type="ECO:0000256" key="1">
    <source>
        <dbReference type="SAM" id="MobiDB-lite"/>
    </source>
</evidence>
<dbReference type="Proteomes" id="UP001151760">
    <property type="component" value="Unassembled WGS sequence"/>
</dbReference>
<keyword evidence="3" id="KW-1185">Reference proteome</keyword>
<sequence>MPVGDPTPDEKNTVDEKTVKSPASDGGVEIKNGVHDEFMTPTSDGGVEIKIGVSDEFPTPASNGCLSYNSDPDLTDSEEEENVEKEVDPFKAYEARKKELEDNLLKKKADVLPEGEERETELKARAEELMGRESDYIKRLNELAACEKLSELKLESDFIEREKDSIG</sequence>
<gene>
    <name evidence="2" type="ORF">Tco_0771608</name>
</gene>
<evidence type="ECO:0000313" key="3">
    <source>
        <dbReference type="Proteomes" id="UP001151760"/>
    </source>
</evidence>